<dbReference type="PANTHER" id="PTHR46579">
    <property type="entry name" value="F5/8 TYPE C DOMAIN-CONTAINING PROTEIN-RELATED"/>
    <property type="match status" value="1"/>
</dbReference>
<evidence type="ECO:0008006" key="4">
    <source>
        <dbReference type="Google" id="ProtNLM"/>
    </source>
</evidence>
<evidence type="ECO:0000256" key="1">
    <source>
        <dbReference type="SAM" id="MobiDB-lite"/>
    </source>
</evidence>
<proteinExistence type="predicted"/>
<feature type="compositionally biased region" description="Basic and acidic residues" evidence="1">
    <location>
        <begin position="28"/>
        <end position="37"/>
    </location>
</feature>
<reference evidence="2" key="1">
    <citation type="journal article" date="2020" name="Nat. Commun.">
        <title>Large-scale genome sequencing of mycorrhizal fungi provides insights into the early evolution of symbiotic traits.</title>
        <authorList>
            <person name="Miyauchi S."/>
            <person name="Kiss E."/>
            <person name="Kuo A."/>
            <person name="Drula E."/>
            <person name="Kohler A."/>
            <person name="Sanchez-Garcia M."/>
            <person name="Morin E."/>
            <person name="Andreopoulos B."/>
            <person name="Barry K.W."/>
            <person name="Bonito G."/>
            <person name="Buee M."/>
            <person name="Carver A."/>
            <person name="Chen C."/>
            <person name="Cichocki N."/>
            <person name="Clum A."/>
            <person name="Culley D."/>
            <person name="Crous P.W."/>
            <person name="Fauchery L."/>
            <person name="Girlanda M."/>
            <person name="Hayes R.D."/>
            <person name="Keri Z."/>
            <person name="LaButti K."/>
            <person name="Lipzen A."/>
            <person name="Lombard V."/>
            <person name="Magnuson J."/>
            <person name="Maillard F."/>
            <person name="Murat C."/>
            <person name="Nolan M."/>
            <person name="Ohm R.A."/>
            <person name="Pangilinan J."/>
            <person name="Pereira M.F."/>
            <person name="Perotto S."/>
            <person name="Peter M."/>
            <person name="Pfister S."/>
            <person name="Riley R."/>
            <person name="Sitrit Y."/>
            <person name="Stielow J.B."/>
            <person name="Szollosi G."/>
            <person name="Zifcakova L."/>
            <person name="Stursova M."/>
            <person name="Spatafora J.W."/>
            <person name="Tedersoo L."/>
            <person name="Vaario L.M."/>
            <person name="Yamada A."/>
            <person name="Yan M."/>
            <person name="Wang P."/>
            <person name="Xu J."/>
            <person name="Bruns T."/>
            <person name="Baldrian P."/>
            <person name="Vilgalys R."/>
            <person name="Dunand C."/>
            <person name="Henrissat B."/>
            <person name="Grigoriev I.V."/>
            <person name="Hibbett D."/>
            <person name="Nagy L.G."/>
            <person name="Martin F.M."/>
        </authorList>
    </citation>
    <scope>NUCLEOTIDE SEQUENCE</scope>
    <source>
        <strain evidence="2">UH-Tt-Lm1</strain>
    </source>
</reference>
<dbReference type="Proteomes" id="UP000736335">
    <property type="component" value="Unassembled WGS sequence"/>
</dbReference>
<feature type="region of interest" description="Disordered" evidence="1">
    <location>
        <begin position="1"/>
        <end position="44"/>
    </location>
</feature>
<evidence type="ECO:0000313" key="2">
    <source>
        <dbReference type="EMBL" id="KAF9786237.1"/>
    </source>
</evidence>
<sequence>MPRASTRNPTRRSSSYSPVQENNYNIDRFSHARRDPSRPYPTLGAVMDRTATADPNEGFSDLGFRDFFQAARRVSRRKLARIETNPYASELLNRGVEFMTESNETFNSVLEASVLHTGNVGSMLMDEVAHVNERIDGRHEEIKALENWKEDMQGVIHGQEDSVVRQGADIDLLKGEVTTLKDLVRALVTKTGELEDDKVRLTRRVSELTGEVRDLQRRCNEPEVRVEEEELEVSYRARSPIVPNQAESPPARLLVRHENRLVPIDDEVIEIGSDEFYQNVGVVRRDTPRPEFVSTPWGSRRQWPALEYDPYAEFVPDSEPNSDTELPDYDDLSDVDPNEIREQNWLNEELVIPGPSKPSLEQINHALSLLVLELLEFWKGVFYTRTYKFPSGRLLKGALIPLVCDMLAARQVAGFGSVTSTFFCTFCLLTIQDIENLEKHTWPARTFHSHLECALEWKNAQSARDHERLFRLHGIRWSALLKLPYWNPILYTVLDSMHAAFLGLFQTHCQKVWRIDVSVEGGDGSLLRPEKSVQRPSDSVLLEWLQLIKENPSDLLEQLTAGDVPKNILWHICVDNGLRHAGGKRALAKGIIDWRSQVSPDEIFLPEEIEDVEMDQVIASGSADNAQDFHQKVAIAEKALLESDNNRNLARRTKKDVLQALCQDRRLDDKGEKIELASRLIDWRDIHQPRSSGGQPIRISRGVLGKDVLQQVWDDMRLTELPSWMSPAPPNWGTAARGKLTADQWMVVCTVHLPITLIRIWGNLRDRRFHLLCNFMDLTSSVQLADQRVLNERMIRDSEALSAC</sequence>
<dbReference type="EMBL" id="WIUZ02000006">
    <property type="protein sequence ID" value="KAF9786237.1"/>
    <property type="molecule type" value="Genomic_DNA"/>
</dbReference>
<keyword evidence="3" id="KW-1185">Reference proteome</keyword>
<name>A0A9P6HGE5_9AGAM</name>
<dbReference type="PANTHER" id="PTHR46579:SF2">
    <property type="entry name" value="C2H2-TYPE DOMAIN-CONTAINING PROTEIN"/>
    <property type="match status" value="1"/>
</dbReference>
<accession>A0A9P6HGE5</accession>
<dbReference type="AlphaFoldDB" id="A0A9P6HGE5"/>
<organism evidence="2 3">
    <name type="scientific">Thelephora terrestris</name>
    <dbReference type="NCBI Taxonomy" id="56493"/>
    <lineage>
        <taxon>Eukaryota</taxon>
        <taxon>Fungi</taxon>
        <taxon>Dikarya</taxon>
        <taxon>Basidiomycota</taxon>
        <taxon>Agaricomycotina</taxon>
        <taxon>Agaricomycetes</taxon>
        <taxon>Thelephorales</taxon>
        <taxon>Thelephoraceae</taxon>
        <taxon>Thelephora</taxon>
    </lineage>
</organism>
<feature type="compositionally biased region" description="Polar residues" evidence="1">
    <location>
        <begin position="1"/>
        <end position="25"/>
    </location>
</feature>
<gene>
    <name evidence="2" type="ORF">BJ322DRAFT_1108091</name>
</gene>
<comment type="caution">
    <text evidence="2">The sequence shown here is derived from an EMBL/GenBank/DDBJ whole genome shotgun (WGS) entry which is preliminary data.</text>
</comment>
<evidence type="ECO:0000313" key="3">
    <source>
        <dbReference type="Proteomes" id="UP000736335"/>
    </source>
</evidence>
<dbReference type="OrthoDB" id="3269001at2759"/>
<protein>
    <recommendedName>
        <fullName evidence="4">SAP domain-containing protein</fullName>
    </recommendedName>
</protein>
<reference evidence="2" key="2">
    <citation type="submission" date="2020-11" db="EMBL/GenBank/DDBJ databases">
        <authorList>
            <consortium name="DOE Joint Genome Institute"/>
            <person name="Kuo A."/>
            <person name="Miyauchi S."/>
            <person name="Kiss E."/>
            <person name="Drula E."/>
            <person name="Kohler A."/>
            <person name="Sanchez-Garcia M."/>
            <person name="Andreopoulos B."/>
            <person name="Barry K.W."/>
            <person name="Bonito G."/>
            <person name="Buee M."/>
            <person name="Carver A."/>
            <person name="Chen C."/>
            <person name="Cichocki N."/>
            <person name="Clum A."/>
            <person name="Culley D."/>
            <person name="Crous P.W."/>
            <person name="Fauchery L."/>
            <person name="Girlanda M."/>
            <person name="Hayes R."/>
            <person name="Keri Z."/>
            <person name="Labutti K."/>
            <person name="Lipzen A."/>
            <person name="Lombard V."/>
            <person name="Magnuson J."/>
            <person name="Maillard F."/>
            <person name="Morin E."/>
            <person name="Murat C."/>
            <person name="Nolan M."/>
            <person name="Ohm R."/>
            <person name="Pangilinan J."/>
            <person name="Pereira M."/>
            <person name="Perotto S."/>
            <person name="Peter M."/>
            <person name="Riley R."/>
            <person name="Sitrit Y."/>
            <person name="Stielow B."/>
            <person name="Szollosi G."/>
            <person name="Zifcakova L."/>
            <person name="Stursova M."/>
            <person name="Spatafora J.W."/>
            <person name="Tedersoo L."/>
            <person name="Vaario L.-M."/>
            <person name="Yamada A."/>
            <person name="Yan M."/>
            <person name="Wang P."/>
            <person name="Xu J."/>
            <person name="Bruns T."/>
            <person name="Baldrian P."/>
            <person name="Vilgalys R."/>
            <person name="Henrissat B."/>
            <person name="Grigoriev I.V."/>
            <person name="Hibbett D."/>
            <person name="Nagy L.G."/>
            <person name="Martin F.M."/>
        </authorList>
    </citation>
    <scope>NUCLEOTIDE SEQUENCE</scope>
    <source>
        <strain evidence="2">UH-Tt-Lm1</strain>
    </source>
</reference>